<dbReference type="Proteomes" id="UP000829494">
    <property type="component" value="Chromosome"/>
</dbReference>
<proteinExistence type="predicted"/>
<accession>A0ABY3Z2I9</accession>
<gene>
    <name evidence="1" type="ORF">SRIMR7_18055</name>
</gene>
<protein>
    <submittedName>
        <fullName evidence="1">Uncharacterized protein</fullName>
    </submittedName>
</protein>
<evidence type="ECO:0000313" key="1">
    <source>
        <dbReference type="EMBL" id="UNZ04066.1"/>
    </source>
</evidence>
<organism evidence="1 2">
    <name type="scientific">Streptomyces rimosus subsp. rimosus</name>
    <dbReference type="NCBI Taxonomy" id="132474"/>
    <lineage>
        <taxon>Bacteria</taxon>
        <taxon>Bacillati</taxon>
        <taxon>Actinomycetota</taxon>
        <taxon>Actinomycetes</taxon>
        <taxon>Kitasatosporales</taxon>
        <taxon>Streptomycetaceae</taxon>
        <taxon>Streptomyces</taxon>
    </lineage>
</organism>
<reference evidence="1 2" key="1">
    <citation type="submission" date="2022-03" db="EMBL/GenBank/DDBJ databases">
        <title>Complete genome of Streptomyces rimosus ssp. rimosus R7 (=ATCC 10970).</title>
        <authorList>
            <person name="Beganovic S."/>
            <person name="Ruckert C."/>
            <person name="Busche T."/>
            <person name="Kalinowski J."/>
            <person name="Wittmann C."/>
        </authorList>
    </citation>
    <scope>NUCLEOTIDE SEQUENCE [LARGE SCALE GENOMIC DNA]</scope>
    <source>
        <strain evidence="1 2">R7</strain>
    </source>
</reference>
<keyword evidence="2" id="KW-1185">Reference proteome</keyword>
<dbReference type="EMBL" id="CP094298">
    <property type="protein sequence ID" value="UNZ04066.1"/>
    <property type="molecule type" value="Genomic_DNA"/>
</dbReference>
<name>A0ABY3Z2I9_STRRM</name>
<evidence type="ECO:0000313" key="2">
    <source>
        <dbReference type="Proteomes" id="UP000829494"/>
    </source>
</evidence>
<dbReference type="GeneID" id="66856831"/>
<dbReference type="RefSeq" id="WP_003986498.1">
    <property type="nucleotide sequence ID" value="NZ_CP043497.1"/>
</dbReference>
<sequence length="124" mass="13764">MAGIDETLRDLVQLKGVLGASVVDYFSRLTLGAVGDPAGPDLETAARGDTDVVRAKLFTLELLGYRPERVQDILITLDDELHLIRPLTRRSRQGIFVYLVLDRACGDLDAARDRLRQVESELDV</sequence>